<organism evidence="1 2">
    <name type="scientific">Skermania pinensis</name>
    <dbReference type="NCBI Taxonomy" id="39122"/>
    <lineage>
        <taxon>Bacteria</taxon>
        <taxon>Bacillati</taxon>
        <taxon>Actinomycetota</taxon>
        <taxon>Actinomycetes</taxon>
        <taxon>Mycobacteriales</taxon>
        <taxon>Gordoniaceae</taxon>
        <taxon>Skermania</taxon>
    </lineage>
</organism>
<sequence length="599" mass="64690">MYDVNALTPDELIATTWVELFPWLDDYVSDRAVPLERLAEPSDWWLADTPAVTGAEADLEKILAELADLYVVDQKARTFAEAFPMVDAALPVTALRLEPVALTAVRRRCPGYSIAPLLDLTAGELFVVRGIGEQTVTEIVFGLLLVSVLRSPAAGAPSDPDSPAVLDQIGIDLAALAHWQQRRGERHRPLIEVHLDDEPPAEVQDVVRRITAITAADFPDYDPGDPVAELERLIAGFDEPRAEVLRGRLMAEPPERIGAVAIRLHLSKGRVRSLESEIKQRFLRTCDFGTAAGALLASIRADMRPVAHLDRLISAHPVLAAPVPSVGVPLWFALDRFDDIFEVTDDWAAAPNVSAARLRTAEVLVDLTDDDGTVQPDELAGVFAMPVVELRRWLSWCELPAGDEVVLAGARAAGSSRGTKPRAATAPARTRGLYRYPGGWRYRLTVTPDHLRGFGFAVSSGVADAFGCAPGTSRTLTSRLGPQVVRYTGPQPTCGTISRFLRELGSVAGDVVFLEVADDDRFDVLLPAADPGTQLGAALVAIGHRAPDCAPADAVGQLAAAVGLPGETRPRTILSAYRDRAADPVIDHLERAWLPHGDR</sequence>
<proteinExistence type="predicted"/>
<dbReference type="Proteomes" id="UP000887023">
    <property type="component" value="Chromosome"/>
</dbReference>
<evidence type="ECO:0000313" key="1">
    <source>
        <dbReference type="EMBL" id="QXQ14339.1"/>
    </source>
</evidence>
<evidence type="ECO:0000313" key="2">
    <source>
        <dbReference type="Proteomes" id="UP000887023"/>
    </source>
</evidence>
<evidence type="ECO:0008006" key="3">
    <source>
        <dbReference type="Google" id="ProtNLM"/>
    </source>
</evidence>
<dbReference type="EMBL" id="CP079105">
    <property type="protein sequence ID" value="QXQ14339.1"/>
    <property type="molecule type" value="Genomic_DNA"/>
</dbReference>
<dbReference type="RefSeq" id="WP_066466824.1">
    <property type="nucleotide sequence ID" value="NZ_CBCRUZ010000003.1"/>
</dbReference>
<keyword evidence="2" id="KW-1185">Reference proteome</keyword>
<accession>A0ABX8S922</accession>
<protein>
    <recommendedName>
        <fullName evidence="3">RNA polymerase sigma-70 region 4 domain-containing protein</fullName>
    </recommendedName>
</protein>
<reference evidence="1" key="1">
    <citation type="submission" date="2021-07" db="EMBL/GenBank/DDBJ databases">
        <title>Candidatus Kaistella beijingensis sp. nov. isolated from a municipal wastewater treatment plant is involved in sludge foaming.</title>
        <authorList>
            <person name="Song Y."/>
            <person name="Liu S.-J."/>
        </authorList>
    </citation>
    <scope>NUCLEOTIDE SEQUENCE</scope>
    <source>
        <strain evidence="1">DSM 43998</strain>
    </source>
</reference>
<name>A0ABX8S922_9ACTN</name>
<gene>
    <name evidence="1" type="ORF">KV203_02630</name>
</gene>